<evidence type="ECO:0000256" key="5">
    <source>
        <dbReference type="SAM" id="Coils"/>
    </source>
</evidence>
<comment type="catalytic activity">
    <reaction evidence="4">
        <text>a long-chain fatty acyl-CoA + 2 NADPH + 2 H(+) = a long-chain primary fatty alcohol + 2 NADP(+) + CoA</text>
        <dbReference type="Rhea" id="RHEA:52716"/>
        <dbReference type="ChEBI" id="CHEBI:15378"/>
        <dbReference type="ChEBI" id="CHEBI:57287"/>
        <dbReference type="ChEBI" id="CHEBI:57783"/>
        <dbReference type="ChEBI" id="CHEBI:58349"/>
        <dbReference type="ChEBI" id="CHEBI:77396"/>
        <dbReference type="ChEBI" id="CHEBI:83139"/>
        <dbReference type="EC" id="1.2.1.84"/>
    </reaction>
</comment>
<dbReference type="EC" id="1.2.1.84" evidence="4"/>
<dbReference type="SUPFAM" id="SSF51735">
    <property type="entry name" value="NAD(P)-binding Rossmann-fold domains"/>
    <property type="match status" value="1"/>
</dbReference>
<accession>A0A4Y7I995</accession>
<evidence type="ECO:0000256" key="2">
    <source>
        <dbReference type="ARBA" id="ARBA00022516"/>
    </source>
</evidence>
<dbReference type="GO" id="GO:0080019">
    <property type="term" value="F:alcohol-forming very long-chain fatty acyl-CoA reductase activity"/>
    <property type="evidence" value="ECO:0007669"/>
    <property type="project" value="InterPro"/>
</dbReference>
<dbReference type="InterPro" id="IPR036291">
    <property type="entry name" value="NAD(P)-bd_dom_sf"/>
</dbReference>
<dbReference type="EMBL" id="CM010715">
    <property type="protein sequence ID" value="RZC43969.1"/>
    <property type="molecule type" value="Genomic_DNA"/>
</dbReference>
<dbReference type="GO" id="GO:0102965">
    <property type="term" value="F:alcohol-forming long-chain fatty acyl-CoA reductase activity"/>
    <property type="evidence" value="ECO:0007669"/>
    <property type="project" value="UniProtKB-EC"/>
</dbReference>
<evidence type="ECO:0000256" key="4">
    <source>
        <dbReference type="RuleBase" id="RU363097"/>
    </source>
</evidence>
<dbReference type="GO" id="GO:0010345">
    <property type="term" value="P:suberin biosynthetic process"/>
    <property type="evidence" value="ECO:0007669"/>
    <property type="project" value="TreeGrafter"/>
</dbReference>
<dbReference type="STRING" id="3469.A0A4Y7I995"/>
<dbReference type="CDD" id="cd05236">
    <property type="entry name" value="FAR-N_SDR_e"/>
    <property type="match status" value="1"/>
</dbReference>
<keyword evidence="4" id="KW-0560">Oxidoreductase</keyword>
<feature type="coiled-coil region" evidence="5">
    <location>
        <begin position="192"/>
        <end position="219"/>
    </location>
</feature>
<evidence type="ECO:0000259" key="6">
    <source>
        <dbReference type="Pfam" id="PF03015"/>
    </source>
</evidence>
<dbReference type="Gramene" id="RZC43969">
    <property type="protein sequence ID" value="RZC43969"/>
    <property type="gene ID" value="C5167_036921"/>
</dbReference>
<gene>
    <name evidence="8" type="ORF">C5167_036921</name>
</gene>
<organism evidence="8 9">
    <name type="scientific">Papaver somniferum</name>
    <name type="common">Opium poppy</name>
    <dbReference type="NCBI Taxonomy" id="3469"/>
    <lineage>
        <taxon>Eukaryota</taxon>
        <taxon>Viridiplantae</taxon>
        <taxon>Streptophyta</taxon>
        <taxon>Embryophyta</taxon>
        <taxon>Tracheophyta</taxon>
        <taxon>Spermatophyta</taxon>
        <taxon>Magnoliopsida</taxon>
        <taxon>Ranunculales</taxon>
        <taxon>Papaveraceae</taxon>
        <taxon>Papaveroideae</taxon>
        <taxon>Papaver</taxon>
    </lineage>
</organism>
<dbReference type="AlphaFoldDB" id="A0A4Y7I995"/>
<comment type="function">
    <text evidence="4">Catalyzes the reduction of fatty acyl-CoA to fatty alcohols.</text>
</comment>
<dbReference type="PANTHER" id="PTHR11011">
    <property type="entry name" value="MALE STERILITY PROTEIN 2-RELATED"/>
    <property type="match status" value="1"/>
</dbReference>
<dbReference type="Gene3D" id="3.40.50.720">
    <property type="entry name" value="NAD(P)-binding Rossmann-like Domain"/>
    <property type="match status" value="1"/>
</dbReference>
<dbReference type="InterPro" id="IPR033640">
    <property type="entry name" value="FAR_C"/>
</dbReference>
<dbReference type="GO" id="GO:0035336">
    <property type="term" value="P:long-chain fatty-acyl-CoA metabolic process"/>
    <property type="evidence" value="ECO:0007669"/>
    <property type="project" value="TreeGrafter"/>
</dbReference>
<dbReference type="InterPro" id="IPR013120">
    <property type="entry name" value="FAR_NAD-bd"/>
</dbReference>
<keyword evidence="3 4" id="KW-0443">Lipid metabolism</keyword>
<evidence type="ECO:0000256" key="1">
    <source>
        <dbReference type="ARBA" id="ARBA00005928"/>
    </source>
</evidence>
<comment type="similarity">
    <text evidence="1 4">Belongs to the fatty acyl-CoA reductase family.</text>
</comment>
<feature type="domain" description="Thioester reductase (TE)" evidence="7">
    <location>
        <begin position="18"/>
        <end position="312"/>
    </location>
</feature>
<dbReference type="PANTHER" id="PTHR11011:SF99">
    <property type="entry name" value="FATTY ACYL-COA REDUCTASE 3"/>
    <property type="match status" value="1"/>
</dbReference>
<dbReference type="Pfam" id="PF07993">
    <property type="entry name" value="NAD_binding_4"/>
    <property type="match status" value="1"/>
</dbReference>
<keyword evidence="9" id="KW-1185">Reference proteome</keyword>
<proteinExistence type="inferred from homology"/>
<evidence type="ECO:0000313" key="9">
    <source>
        <dbReference type="Proteomes" id="UP000316621"/>
    </source>
</evidence>
<evidence type="ECO:0000256" key="3">
    <source>
        <dbReference type="ARBA" id="ARBA00023098"/>
    </source>
</evidence>
<feature type="domain" description="Fatty acyl-CoA reductase C-terminal" evidence="6">
    <location>
        <begin position="441"/>
        <end position="536"/>
    </location>
</feature>
<evidence type="ECO:0000259" key="7">
    <source>
        <dbReference type="Pfam" id="PF07993"/>
    </source>
</evidence>
<reference evidence="8 9" key="1">
    <citation type="journal article" date="2018" name="Science">
        <title>The opium poppy genome and morphinan production.</title>
        <authorList>
            <person name="Guo L."/>
            <person name="Winzer T."/>
            <person name="Yang X."/>
            <person name="Li Y."/>
            <person name="Ning Z."/>
            <person name="He Z."/>
            <person name="Teodor R."/>
            <person name="Lu Y."/>
            <person name="Bowser T.A."/>
            <person name="Graham I.A."/>
            <person name="Ye K."/>
        </authorList>
    </citation>
    <scope>NUCLEOTIDE SEQUENCE [LARGE SCALE GENOMIC DNA]</scope>
    <source>
        <strain evidence="9">cv. HN1</strain>
        <tissue evidence="8">Leaves</tissue>
    </source>
</reference>
<evidence type="ECO:0000313" key="8">
    <source>
        <dbReference type="EMBL" id="RZC43969.1"/>
    </source>
</evidence>
<keyword evidence="4" id="KW-0521">NADP</keyword>
<dbReference type="CDD" id="cd09071">
    <property type="entry name" value="FAR_C"/>
    <property type="match status" value="1"/>
</dbReference>
<keyword evidence="2 4" id="KW-0444">Lipid biosynthesis</keyword>
<dbReference type="OMA" id="ALDWDSY"/>
<protein>
    <recommendedName>
        <fullName evidence="4">Fatty acyl-CoA reductase</fullName>
        <ecNumber evidence="4">1.2.1.84</ecNumber>
    </recommendedName>
</protein>
<dbReference type="Proteomes" id="UP000316621">
    <property type="component" value="Chromosome 1"/>
</dbReference>
<dbReference type="Pfam" id="PF03015">
    <property type="entry name" value="Sterile"/>
    <property type="match status" value="1"/>
</dbReference>
<name>A0A4Y7I995_PAPSO</name>
<dbReference type="InterPro" id="IPR026055">
    <property type="entry name" value="FAR"/>
</dbReference>
<keyword evidence="5" id="KW-0175">Coiled coil</keyword>
<sequence length="538" mass="60720">MEFNGRIVEFLENKSILVTGSTGFLGKVFVEKLLRVQPNVKHLFLPLRALDPTSAAQRLHSEVLGKEVFSVLRTKYGVGFNSFISAKVTAVAGDIALKNFGLTDDSNLLKKLLKEVDVVAHFAATAKFDERYDVVLETNTIGAKNVLEFAKKCVNLEMFVHISTAYVCGEKSGVVLEKPFKMGETLNTTTNVLDMEEELKLAQKRLNELMAAQVSEKEEKDAMGVFGMQRARLFGWPNTYVFTKAMGEMLIGKLGENVPHVIIRPTIVTGTYKEPFPGWSEDVRTVNGFILASAKGKLPCYPGNVETIIDMAKICFQATSILSSTSTLFNTRFLNTKLHTPILMCICGKQVPGDMVVNATIVAMVVHANLHKSSTNNQFIYQVCSSKADHVNSDRVMNSVYKYFSKNPLIGKNGKPIQAVNPVRFPTMNSFRRYVFFKCELPLKVLEFVNVALLQYISDTCKDVERRINQMSRMIELNEPYLFFKGQFDDANTERLRMLVKMNQVDQDTFYFDPKSIDWDDYLMNIHISGLVKYVIRI</sequence>